<dbReference type="Proteomes" id="UP000007755">
    <property type="component" value="Unassembled WGS sequence"/>
</dbReference>
<organism evidence="2">
    <name type="scientific">Acromyrmex echinatior</name>
    <name type="common">Panamanian leafcutter ant</name>
    <name type="synonym">Acromyrmex octospinosus echinatior</name>
    <dbReference type="NCBI Taxonomy" id="103372"/>
    <lineage>
        <taxon>Eukaryota</taxon>
        <taxon>Metazoa</taxon>
        <taxon>Ecdysozoa</taxon>
        <taxon>Arthropoda</taxon>
        <taxon>Hexapoda</taxon>
        <taxon>Insecta</taxon>
        <taxon>Pterygota</taxon>
        <taxon>Neoptera</taxon>
        <taxon>Endopterygota</taxon>
        <taxon>Hymenoptera</taxon>
        <taxon>Apocrita</taxon>
        <taxon>Aculeata</taxon>
        <taxon>Formicoidea</taxon>
        <taxon>Formicidae</taxon>
        <taxon>Myrmicinae</taxon>
        <taxon>Acromyrmex</taxon>
    </lineage>
</organism>
<sequence length="294" mass="33834">MQARRGSITPPYGSLHEVNCEKKKEKRKVDPDDEELYYRGSQVKVSRFRPRCCCYCCCSRVVSSLAAEARIKKRQSQRPRGRVLAQFTTNRNFKIESHPESPIAQLTEESDDLVDKFVGRECVTQYKKDNVNTYTTCGIEEENSALLLTVDSAECINIALICHCILTRNTERSIEIERRSLMSSCSCSGKTWNPDRYYHELCLSQQNPPATANLNQLFTPWKINYQLQLERAQTQSPKYVREDAISSIGRIYPTNIENLWFALHLLSRTRSILNSPRSDKCNQNGEEARLHAIN</sequence>
<gene>
    <name evidence="1" type="ORF">G5I_08331</name>
</gene>
<keyword evidence="2" id="KW-1185">Reference proteome</keyword>
<evidence type="ECO:0000313" key="2">
    <source>
        <dbReference type="Proteomes" id="UP000007755"/>
    </source>
</evidence>
<accession>F4WR86</accession>
<dbReference type="InParanoid" id="F4WR86"/>
<dbReference type="EMBL" id="GL888284">
    <property type="protein sequence ID" value="EGI63303.1"/>
    <property type="molecule type" value="Genomic_DNA"/>
</dbReference>
<evidence type="ECO:0000313" key="1">
    <source>
        <dbReference type="EMBL" id="EGI63303.1"/>
    </source>
</evidence>
<proteinExistence type="predicted"/>
<dbReference type="AlphaFoldDB" id="F4WR86"/>
<reference evidence="1" key="1">
    <citation type="submission" date="2011-02" db="EMBL/GenBank/DDBJ databases">
        <title>The genome of the leaf-cutting ant Acromyrmex echinatior suggests key adaptations to social evolution and fungus farming.</title>
        <authorList>
            <person name="Nygaard S."/>
            <person name="Zhang G."/>
        </authorList>
    </citation>
    <scope>NUCLEOTIDE SEQUENCE</scope>
</reference>
<protein>
    <submittedName>
        <fullName evidence="1">Uncharacterized protein</fullName>
    </submittedName>
</protein>
<name>F4WR86_ACREC</name>